<organism evidence="1 2">
    <name type="scientific">Ramlibacter albus</name>
    <dbReference type="NCBI Taxonomy" id="2079448"/>
    <lineage>
        <taxon>Bacteria</taxon>
        <taxon>Pseudomonadati</taxon>
        <taxon>Pseudomonadota</taxon>
        <taxon>Betaproteobacteria</taxon>
        <taxon>Burkholderiales</taxon>
        <taxon>Comamonadaceae</taxon>
        <taxon>Ramlibacter</taxon>
    </lineage>
</organism>
<evidence type="ECO:0000313" key="1">
    <source>
        <dbReference type="EMBL" id="MBC5766448.1"/>
    </source>
</evidence>
<dbReference type="EMBL" id="JACORU010000007">
    <property type="protein sequence ID" value="MBC5766448.1"/>
    <property type="molecule type" value="Genomic_DNA"/>
</dbReference>
<dbReference type="AlphaFoldDB" id="A0A923S420"/>
<sequence length="859" mass="87677">MGWRIWGSTLLALAVAGCGGGLGGQQGSEAAAGARPSAQAQQATDPTTGALRVFQAFNGRAPTAAEFNAFSSADSRILAIGFAAGFAQLSDASLAASVLANLGVNAQAVNAASREILQAALTQFFAANGAAARGVIVNNLVGLLAGLESDATWGTAARAFNTTINSTRAIVAASTGGYSNCLPSVAQGFSGNVETTAASTGDAGSSGDGGSGGGAAAGGGLGKVLGGTMTVVDLSTGATVGQGITDANTGLVTIRTCSLAGPFLLTLEGRAGARYFDEGRNALLDFPAGTALHALVDRWDEHVGVSPITEAAYRYALNNLRGNPGAIAAGQAPLLESGSLLGLTAAQVRAANAVAASEINARLPDAYQLASAKTLPTPIDASSATSALPASAYGRSAAVNGGLVQATDFFNQNVAAPALSLVATLARDLTDGRIDGFALDGSAVSTTESLAYSNIELPQVGTIGANAMVTRFGRTTLLPAQPTVDKQGFVGTNMSNAMTCEDVMDTVALLSDGSVTLQRRFPTNVNGTCSFTFSAAENERVVKTRNFLTGIKAISTTGGTAGFAVKRDGTVYGWGRSFCGSIHPSFTDGLYLQPQVLPGLRNITAASTNSANTILRDDAGGVYYYGVRGGIPLNGTVPAGRARCGPVATLANGTQYTQTYDLQPQRAALANVVDVATSWSNFFALTADGVLYGWGEGVWGELANSSGQVLDGNLMGSPIASPTPIAGLGKVRQFAESAGTVYALQRDGTVMAWGADHLGLLGAGTVRHTLRPAAVPGLTSIAQMAVAYDMLRLRRFDGTFLAWGTVRQPAARYLVPTVVQPAERVRYFEASGVNFSVYMGSGKLTSDIMVGFDITDSVR</sequence>
<accession>A0A923S420</accession>
<dbReference type="Proteomes" id="UP000596827">
    <property type="component" value="Unassembled WGS sequence"/>
</dbReference>
<dbReference type="InterPro" id="IPR051553">
    <property type="entry name" value="Ran_GTPase-activating"/>
</dbReference>
<dbReference type="SUPFAM" id="SSF50985">
    <property type="entry name" value="RCC1/BLIP-II"/>
    <property type="match status" value="1"/>
</dbReference>
<dbReference type="PANTHER" id="PTHR45982">
    <property type="entry name" value="REGULATOR OF CHROMOSOME CONDENSATION"/>
    <property type="match status" value="1"/>
</dbReference>
<comment type="caution">
    <text evidence="1">The sequence shown here is derived from an EMBL/GenBank/DDBJ whole genome shotgun (WGS) entry which is preliminary data.</text>
</comment>
<keyword evidence="2" id="KW-1185">Reference proteome</keyword>
<reference evidence="1" key="1">
    <citation type="submission" date="2020-08" db="EMBL/GenBank/DDBJ databases">
        <title>Ramlibacter sp. GTP1 16S ribosomal RNA gene genome sequencing and assembly.</title>
        <authorList>
            <person name="Kang M."/>
        </authorList>
    </citation>
    <scope>NUCLEOTIDE SEQUENCE</scope>
    <source>
        <strain evidence="1">GTP1</strain>
    </source>
</reference>
<name>A0A923S420_9BURK</name>
<dbReference type="GO" id="GO:0005085">
    <property type="term" value="F:guanyl-nucleotide exchange factor activity"/>
    <property type="evidence" value="ECO:0007669"/>
    <property type="project" value="TreeGrafter"/>
</dbReference>
<dbReference type="InterPro" id="IPR009091">
    <property type="entry name" value="RCC1/BLIP-II"/>
</dbReference>
<protein>
    <submittedName>
        <fullName evidence="1">Uncharacterized protein</fullName>
    </submittedName>
</protein>
<dbReference type="GO" id="GO:0005737">
    <property type="term" value="C:cytoplasm"/>
    <property type="evidence" value="ECO:0007669"/>
    <property type="project" value="TreeGrafter"/>
</dbReference>
<dbReference type="Gene3D" id="2.130.10.30">
    <property type="entry name" value="Regulator of chromosome condensation 1/beta-lactamase-inhibitor protein II"/>
    <property type="match status" value="1"/>
</dbReference>
<dbReference type="PROSITE" id="PS51257">
    <property type="entry name" value="PROKAR_LIPOPROTEIN"/>
    <property type="match status" value="1"/>
</dbReference>
<evidence type="ECO:0000313" key="2">
    <source>
        <dbReference type="Proteomes" id="UP000596827"/>
    </source>
</evidence>
<gene>
    <name evidence="1" type="ORF">H8R02_18405</name>
</gene>
<dbReference type="RefSeq" id="WP_187082945.1">
    <property type="nucleotide sequence ID" value="NZ_JACORU010000007.1"/>
</dbReference>
<proteinExistence type="predicted"/>
<dbReference type="PANTHER" id="PTHR45982:SF3">
    <property type="entry name" value="F-BOX PROTEIN POF9"/>
    <property type="match status" value="1"/>
</dbReference>